<gene>
    <name evidence="2" type="ORF">N0V91_001766</name>
</gene>
<dbReference type="OrthoDB" id="10066232at2759"/>
<dbReference type="AlphaFoldDB" id="A0A9W9DAU5"/>
<feature type="compositionally biased region" description="Polar residues" evidence="1">
    <location>
        <begin position="280"/>
        <end position="290"/>
    </location>
</feature>
<name>A0A9W9DAU5_9PLEO</name>
<dbReference type="Proteomes" id="UP001140510">
    <property type="component" value="Unassembled WGS sequence"/>
</dbReference>
<feature type="compositionally biased region" description="Pro residues" evidence="1">
    <location>
        <begin position="244"/>
        <end position="253"/>
    </location>
</feature>
<evidence type="ECO:0000256" key="1">
    <source>
        <dbReference type="SAM" id="MobiDB-lite"/>
    </source>
</evidence>
<sequence length="330" mass="37223">MAKSAAYYNVADFNEYKRKHGKCLPPLVNVLTAACHFQEFLDAKKITYGFIGGLPMLCLGYKREMPDLHIAYDAKDFERLKSKLENNHRVRLPTGMNPLLPFKVLLWSGPEYKDEGCSINASIELSFVPSGAHGAPGGTDLTKSLVLLGLKTASGRQMLFKSLNVQYLLTTLLFHCKACDLSWDPRKDILFLCKNETVAVQRVRTRLNAKEVKEMFLGTSFFSRLKSQDQRLCYRALLDTEPPPTMAIIPPAPQYYSRQQAPEQSNESRTPRSRYRNASGARSSSDSATEGGTAKKMQMQSREHVQDPMQATHIQSVQFDQIRLFDKDTG</sequence>
<protein>
    <submittedName>
        <fullName evidence="2">Uncharacterized protein</fullName>
    </submittedName>
</protein>
<keyword evidence="3" id="KW-1185">Reference proteome</keyword>
<feature type="region of interest" description="Disordered" evidence="1">
    <location>
        <begin position="244"/>
        <end position="330"/>
    </location>
</feature>
<evidence type="ECO:0000313" key="2">
    <source>
        <dbReference type="EMBL" id="KAJ4410837.1"/>
    </source>
</evidence>
<reference evidence="2" key="1">
    <citation type="submission" date="2022-10" db="EMBL/GenBank/DDBJ databases">
        <title>Tapping the CABI collections for fungal endophytes: first genome assemblies for Collariella, Neodidymelliopsis, Ascochyta clinopodiicola, Didymella pomorum, Didymosphaeria variabile, Neocosmospora piperis and Neocucurbitaria cava.</title>
        <authorList>
            <person name="Hill R."/>
        </authorList>
    </citation>
    <scope>NUCLEOTIDE SEQUENCE</scope>
    <source>
        <strain evidence="2">IMI 355091</strain>
    </source>
</reference>
<evidence type="ECO:0000313" key="3">
    <source>
        <dbReference type="Proteomes" id="UP001140510"/>
    </source>
</evidence>
<feature type="compositionally biased region" description="Polar residues" evidence="1">
    <location>
        <begin position="256"/>
        <end position="268"/>
    </location>
</feature>
<proteinExistence type="predicted"/>
<accession>A0A9W9DAU5</accession>
<dbReference type="EMBL" id="JAPEVA010000007">
    <property type="protein sequence ID" value="KAJ4410837.1"/>
    <property type="molecule type" value="Genomic_DNA"/>
</dbReference>
<comment type="caution">
    <text evidence="2">The sequence shown here is derived from an EMBL/GenBank/DDBJ whole genome shotgun (WGS) entry which is preliminary data.</text>
</comment>
<dbReference type="PROSITE" id="PS51257">
    <property type="entry name" value="PROKAR_LIPOPROTEIN"/>
    <property type="match status" value="1"/>
</dbReference>
<organism evidence="2 3">
    <name type="scientific">Didymella pomorum</name>
    <dbReference type="NCBI Taxonomy" id="749634"/>
    <lineage>
        <taxon>Eukaryota</taxon>
        <taxon>Fungi</taxon>
        <taxon>Dikarya</taxon>
        <taxon>Ascomycota</taxon>
        <taxon>Pezizomycotina</taxon>
        <taxon>Dothideomycetes</taxon>
        <taxon>Pleosporomycetidae</taxon>
        <taxon>Pleosporales</taxon>
        <taxon>Pleosporineae</taxon>
        <taxon>Didymellaceae</taxon>
        <taxon>Didymella</taxon>
    </lineage>
</organism>